<organism evidence="3 4">
    <name type="scientific">Treponema bryantii</name>
    <dbReference type="NCBI Taxonomy" id="163"/>
    <lineage>
        <taxon>Bacteria</taxon>
        <taxon>Pseudomonadati</taxon>
        <taxon>Spirochaetota</taxon>
        <taxon>Spirochaetia</taxon>
        <taxon>Spirochaetales</taxon>
        <taxon>Treponemataceae</taxon>
        <taxon>Treponema</taxon>
    </lineage>
</organism>
<dbReference type="InterPro" id="IPR041628">
    <property type="entry name" value="ChlI/MoxR_AAA_lid"/>
</dbReference>
<keyword evidence="4" id="KW-1185">Reference proteome</keyword>
<dbReference type="PANTHER" id="PTHR42759">
    <property type="entry name" value="MOXR FAMILY PROTEIN"/>
    <property type="match status" value="1"/>
</dbReference>
<dbReference type="STRING" id="163.SAMN04487775_102338"/>
<feature type="domain" description="ATPase AAA-3" evidence="1">
    <location>
        <begin position="38"/>
        <end position="168"/>
    </location>
</feature>
<sequence length="317" mass="34548">MSKIKEVSDKIKEEVCQVFKGNTDVVDMVLACLFAGGHVLLEDVPGTGKTVLAKSVAKASGLEFSRIQCTPDLMPSDVTGSSVWLPDSKSFEFRAGPVMASIVLVDELNRATPRTQSALLECMAENQVSVDGIRHELEKPFFVLATENPVESEGTFPLPEAQKDRFMMTLSMGYPSEAEEAEIITAQRSLIHPVENVKAVVAKNDILEAMKEAVEIHVDDAVLSYLISLTKASRNDLRIAAGVSPRGSIALYKACQAYAAVNGRTFVTPEDVKLLALPVFRKRIILTSDSLLKGYTADKIINELIETVPVPAFRAHV</sequence>
<dbReference type="Pfam" id="PF17863">
    <property type="entry name" value="AAA_lid_2"/>
    <property type="match status" value="1"/>
</dbReference>
<evidence type="ECO:0000259" key="2">
    <source>
        <dbReference type="Pfam" id="PF17863"/>
    </source>
</evidence>
<evidence type="ECO:0000313" key="4">
    <source>
        <dbReference type="Proteomes" id="UP000182360"/>
    </source>
</evidence>
<dbReference type="GO" id="GO:0016887">
    <property type="term" value="F:ATP hydrolysis activity"/>
    <property type="evidence" value="ECO:0007669"/>
    <property type="project" value="InterPro"/>
</dbReference>
<dbReference type="InterPro" id="IPR050764">
    <property type="entry name" value="CbbQ/NirQ/NorQ/GpvN"/>
</dbReference>
<dbReference type="Proteomes" id="UP000182360">
    <property type="component" value="Unassembled WGS sequence"/>
</dbReference>
<dbReference type="CDD" id="cd00009">
    <property type="entry name" value="AAA"/>
    <property type="match status" value="1"/>
</dbReference>
<dbReference type="InterPro" id="IPR011703">
    <property type="entry name" value="ATPase_AAA-3"/>
</dbReference>
<proteinExistence type="predicted"/>
<dbReference type="Pfam" id="PF07726">
    <property type="entry name" value="AAA_3"/>
    <property type="match status" value="1"/>
</dbReference>
<dbReference type="PANTHER" id="PTHR42759:SF5">
    <property type="entry name" value="METHANOL DEHYDROGENASE REGULATOR"/>
    <property type="match status" value="1"/>
</dbReference>
<feature type="domain" description="ChlI/MoxR AAA lid" evidence="2">
    <location>
        <begin position="232"/>
        <end position="303"/>
    </location>
</feature>
<dbReference type="GO" id="GO:0005524">
    <property type="term" value="F:ATP binding"/>
    <property type="evidence" value="ECO:0007669"/>
    <property type="project" value="InterPro"/>
</dbReference>
<dbReference type="SUPFAM" id="SSF52540">
    <property type="entry name" value="P-loop containing nucleoside triphosphate hydrolases"/>
    <property type="match status" value="1"/>
</dbReference>
<name>A0A1H9B5P7_9SPIR</name>
<evidence type="ECO:0000313" key="3">
    <source>
        <dbReference type="EMBL" id="SEP84352.1"/>
    </source>
</evidence>
<dbReference type="Gene3D" id="1.10.8.80">
    <property type="entry name" value="Magnesium chelatase subunit I, C-Terminal domain"/>
    <property type="match status" value="1"/>
</dbReference>
<dbReference type="RefSeq" id="WP_074640717.1">
    <property type="nucleotide sequence ID" value="NZ_FOFU01000001.1"/>
</dbReference>
<dbReference type="OrthoDB" id="9808397at2"/>
<evidence type="ECO:0000259" key="1">
    <source>
        <dbReference type="Pfam" id="PF07726"/>
    </source>
</evidence>
<dbReference type="InterPro" id="IPR027417">
    <property type="entry name" value="P-loop_NTPase"/>
</dbReference>
<dbReference type="AlphaFoldDB" id="A0A1H9B5P7"/>
<protein>
    <submittedName>
        <fullName evidence="3">MoxR-like ATPase</fullName>
    </submittedName>
</protein>
<gene>
    <name evidence="3" type="ORF">SAMN04487977_101589</name>
</gene>
<dbReference type="PIRSF" id="PIRSF002849">
    <property type="entry name" value="AAA_ATPase_chaperone_MoxR_prd"/>
    <property type="match status" value="1"/>
</dbReference>
<reference evidence="3 4" key="1">
    <citation type="submission" date="2016-10" db="EMBL/GenBank/DDBJ databases">
        <authorList>
            <person name="de Groot N.N."/>
        </authorList>
    </citation>
    <scope>NUCLEOTIDE SEQUENCE [LARGE SCALE GENOMIC DNA]</scope>
    <source>
        <strain evidence="3 4">B25</strain>
    </source>
</reference>
<dbReference type="EMBL" id="FOFU01000001">
    <property type="protein sequence ID" value="SEP84352.1"/>
    <property type="molecule type" value="Genomic_DNA"/>
</dbReference>
<dbReference type="Gene3D" id="3.40.50.300">
    <property type="entry name" value="P-loop containing nucleotide triphosphate hydrolases"/>
    <property type="match status" value="1"/>
</dbReference>
<accession>A0A1H9B5P7</accession>